<reference evidence="1" key="1">
    <citation type="journal article" date="2008" name="J. Bacteriol.">
        <title>Genetic and functional properties of the self-transmissible Yersinia enterocolitica plasmid pYE854, which mobilizes the virulence plasmid pYV.</title>
        <authorList>
            <person name="Hammerl J.A."/>
            <person name="Klein I."/>
            <person name="Lanka E."/>
            <person name="Appel B."/>
            <person name="Hertwig S."/>
        </authorList>
    </citation>
    <scope>NUCLEOTIDE SEQUENCE [LARGE SCALE GENOMIC DNA]</scope>
    <source>
        <strain evidence="1">29854</strain>
        <plasmid evidence="1">pYE854</plasmid>
    </source>
</reference>
<dbReference type="AlphaFoldDB" id="B0RL60"/>
<dbReference type="EMBL" id="AM905950">
    <property type="protein sequence ID" value="CAP20317.1"/>
    <property type="molecule type" value="Genomic_DNA"/>
</dbReference>
<proteinExistence type="predicted"/>
<evidence type="ECO:0000313" key="1">
    <source>
        <dbReference type="EMBL" id="CAP20317.1"/>
    </source>
</evidence>
<accession>B0RL60</accession>
<sequence>MASAQVRSTTSIAGIITLFCRSQTSNSSARRIPLSVRVAIDNRCVIPSCCILPVNAFTPR</sequence>
<geneLocation type="plasmid" evidence="1">
    <name>pYE854</name>
</geneLocation>
<name>B0RL60_YEREN</name>
<protein>
    <submittedName>
        <fullName evidence="1">Uncharacterized protein</fullName>
    </submittedName>
</protein>
<keyword evidence="1" id="KW-0614">Plasmid</keyword>
<organism evidence="1">
    <name type="scientific">Yersinia enterocolitica</name>
    <dbReference type="NCBI Taxonomy" id="630"/>
    <lineage>
        <taxon>Bacteria</taxon>
        <taxon>Pseudomonadati</taxon>
        <taxon>Pseudomonadota</taxon>
        <taxon>Gammaproteobacteria</taxon>
        <taxon>Enterobacterales</taxon>
        <taxon>Yersiniaceae</taxon>
        <taxon>Yersinia</taxon>
    </lineage>
</organism>